<protein>
    <submittedName>
        <fullName evidence="1">Uncharacterized protein</fullName>
    </submittedName>
</protein>
<evidence type="ECO:0000313" key="1">
    <source>
        <dbReference type="EMBL" id="ARN82441.1"/>
    </source>
</evidence>
<gene>
    <name evidence="1" type="ORF">B1812_16645</name>
</gene>
<dbReference type="EMBL" id="CP019948">
    <property type="protein sequence ID" value="ARN82441.1"/>
    <property type="molecule type" value="Genomic_DNA"/>
</dbReference>
<organism evidence="1 2">
    <name type="scientific">Methylocystis bryophila</name>
    <dbReference type="NCBI Taxonomy" id="655015"/>
    <lineage>
        <taxon>Bacteria</taxon>
        <taxon>Pseudomonadati</taxon>
        <taxon>Pseudomonadota</taxon>
        <taxon>Alphaproteobacteria</taxon>
        <taxon>Hyphomicrobiales</taxon>
        <taxon>Methylocystaceae</taxon>
        <taxon>Methylocystis</taxon>
    </lineage>
</organism>
<sequence>MALGTALLVVFILWLLILSPVSRAVGVAIAVLVVVAVAVLLATDKRRSGGWIAHEEAERNAERQRESEHWLSISPNAVELRQVAIASRGPGHRDTDQGFTFQANVKNNAPQRMGALVIEFTAYDCPTTASPVEECETIGHGSSPIEVTVPPNEVRAIAFSFEMKNFPSPHGVLTWRARVASIRN</sequence>
<dbReference type="Proteomes" id="UP000193978">
    <property type="component" value="Chromosome"/>
</dbReference>
<evidence type="ECO:0000313" key="2">
    <source>
        <dbReference type="Proteomes" id="UP000193978"/>
    </source>
</evidence>
<accession>A0A1W6MXY1</accession>
<keyword evidence="2" id="KW-1185">Reference proteome</keyword>
<dbReference type="AlphaFoldDB" id="A0A1W6MXY1"/>
<reference evidence="1 2" key="1">
    <citation type="submission" date="2017-02" db="EMBL/GenBank/DDBJ databases">
        <authorList>
            <person name="Peterson S.W."/>
        </authorList>
    </citation>
    <scope>NUCLEOTIDE SEQUENCE [LARGE SCALE GENOMIC DNA]</scope>
    <source>
        <strain evidence="1 2">S285</strain>
    </source>
</reference>
<name>A0A1W6MXY1_9HYPH</name>
<proteinExistence type="predicted"/>
<dbReference type="RefSeq" id="WP_085772570.1">
    <property type="nucleotide sequence ID" value="NZ_AP027149.1"/>
</dbReference>
<dbReference type="KEGG" id="mbry:B1812_16645"/>